<name>A0A5B0E052_9HYPH</name>
<protein>
    <submittedName>
        <fullName evidence="1">Glycosyl transferase</fullName>
    </submittedName>
</protein>
<dbReference type="GO" id="GO:0016740">
    <property type="term" value="F:transferase activity"/>
    <property type="evidence" value="ECO:0007669"/>
    <property type="project" value="UniProtKB-KW"/>
</dbReference>
<evidence type="ECO:0000313" key="2">
    <source>
        <dbReference type="Proteomes" id="UP000324738"/>
    </source>
</evidence>
<dbReference type="AlphaFoldDB" id="A0A5B0E052"/>
<dbReference type="RefSeq" id="WP_149298163.1">
    <property type="nucleotide sequence ID" value="NZ_VTWH01000001.1"/>
</dbReference>
<gene>
    <name evidence="1" type="ORF">FPY71_04965</name>
</gene>
<keyword evidence="1" id="KW-0808">Transferase</keyword>
<dbReference type="Proteomes" id="UP000324738">
    <property type="component" value="Unassembled WGS sequence"/>
</dbReference>
<organism evidence="1 2">
    <name type="scientific">Aureimonas fodinaquatilis</name>
    <dbReference type="NCBI Taxonomy" id="2565783"/>
    <lineage>
        <taxon>Bacteria</taxon>
        <taxon>Pseudomonadati</taxon>
        <taxon>Pseudomonadota</taxon>
        <taxon>Alphaproteobacteria</taxon>
        <taxon>Hyphomicrobiales</taxon>
        <taxon>Aurantimonadaceae</taxon>
        <taxon>Aureimonas</taxon>
    </lineage>
</organism>
<accession>A0A5B0E052</accession>
<keyword evidence="2" id="KW-1185">Reference proteome</keyword>
<dbReference type="EMBL" id="VTWH01000001">
    <property type="protein sequence ID" value="KAA0972444.1"/>
    <property type="molecule type" value="Genomic_DNA"/>
</dbReference>
<reference evidence="1 2" key="1">
    <citation type="submission" date="2019-08" db="EMBL/GenBank/DDBJ databases">
        <title>Aureimonas fodiniaquatilis sp. nov., isolated from a coal mine wastewater.</title>
        <authorList>
            <person name="Kim W."/>
        </authorList>
    </citation>
    <scope>NUCLEOTIDE SEQUENCE [LARGE SCALE GENOMIC DNA]</scope>
    <source>
        <strain evidence="1 2">CAU 1482</strain>
    </source>
</reference>
<comment type="caution">
    <text evidence="1">The sequence shown here is derived from an EMBL/GenBank/DDBJ whole genome shotgun (WGS) entry which is preliminary data.</text>
</comment>
<dbReference type="OrthoDB" id="9811214at2"/>
<proteinExistence type="predicted"/>
<evidence type="ECO:0000313" key="1">
    <source>
        <dbReference type="EMBL" id="KAA0972444.1"/>
    </source>
</evidence>
<sequence>MKLGYSKIMLSVLIEARDEPILLSATLSALVPGAVEGLVADVVVVDRGMGVSALRVAEDAGCQVRTETLSECLTMAKCDWVMLLECGSKPLRGWVDAVSHFLGDAAEGAANRQAARFRVARQDRSSLWQGLRLRRNLLSGGLILRKRDGVAFARSVGEPAGLVRLARPQLLDADIRIRPAQGEPKLPQRLSQ</sequence>